<accession>A0A0L6JXH8</accession>
<dbReference type="STRING" id="398512.Bccel_5841"/>
<comment type="caution">
    <text evidence="1">The sequence shown here is derived from an EMBL/GenBank/DDBJ whole genome shotgun (WGS) entry which is preliminary data.</text>
</comment>
<organism evidence="1 2">
    <name type="scientific">Pseudobacteroides cellulosolvens ATCC 35603 = DSM 2933</name>
    <dbReference type="NCBI Taxonomy" id="398512"/>
    <lineage>
        <taxon>Bacteria</taxon>
        <taxon>Bacillati</taxon>
        <taxon>Bacillota</taxon>
        <taxon>Clostridia</taxon>
        <taxon>Eubacteriales</taxon>
        <taxon>Oscillospiraceae</taxon>
        <taxon>Pseudobacteroides</taxon>
    </lineage>
</organism>
<proteinExistence type="predicted"/>
<evidence type="ECO:0000313" key="1">
    <source>
        <dbReference type="EMBL" id="KNY30561.1"/>
    </source>
</evidence>
<sequence length="361" mass="41800">MLKEIGLIQLIEEASRIPLVVVICPNYEERSIHFIKEIVSNSDKATIYPVVLYLQNRNNNNELLDGLKDRYYNELRQDIHIDNIYIKIDFPDNYSATAIEAKLKKRLKTYFNNVKKFNVLIDITSMPGQLIFTLCDIHRKLIEENTFGINKVLFSYVSPNSHSTVQYAQDVGMLYSFFSEQPLEINEDRSVCSIIFPSRSGHEGKLLLDYLNSRLIEHRTNIFFSIDSNDYLDSLEIMRANQTLLNSHESEIKYYCSLMDGIRRLLTQIDVEIAKLKKHAYTKGQLYLVAPFSPKIILPVAYYALKRIERLSKELGIDVEIEICHTKGFQYTSVYSLGIGNLSIYEVNLEDYNGKSKSEDL</sequence>
<dbReference type="AlphaFoldDB" id="A0A0L6JXH8"/>
<dbReference type="Proteomes" id="UP000036923">
    <property type="component" value="Unassembled WGS sequence"/>
</dbReference>
<evidence type="ECO:0000313" key="2">
    <source>
        <dbReference type="Proteomes" id="UP000036923"/>
    </source>
</evidence>
<reference evidence="2" key="1">
    <citation type="submission" date="2015-07" db="EMBL/GenBank/DDBJ databases">
        <title>Near-Complete Genome Sequence of the Cellulolytic Bacterium Bacteroides (Pseudobacteroides) cellulosolvens ATCC 35603.</title>
        <authorList>
            <person name="Dassa B."/>
            <person name="Utturkar S.M."/>
            <person name="Klingeman D.M."/>
            <person name="Hurt R.A."/>
            <person name="Keller M."/>
            <person name="Xu J."/>
            <person name="Reddy Y.H.K."/>
            <person name="Borovok I."/>
            <person name="Grinberg I.R."/>
            <person name="Lamed R."/>
            <person name="Zhivin O."/>
            <person name="Bayer E.A."/>
            <person name="Brown S.D."/>
        </authorList>
    </citation>
    <scope>NUCLEOTIDE SEQUENCE [LARGE SCALE GENOMIC DNA]</scope>
    <source>
        <strain evidence="2">DSM 2933</strain>
    </source>
</reference>
<dbReference type="RefSeq" id="WP_050753997.1">
    <property type="nucleotide sequence ID" value="NZ_LGTC01000001.1"/>
</dbReference>
<name>A0A0L6JXH8_9FIRM</name>
<protein>
    <submittedName>
        <fullName evidence="1">Uncharacterized protein</fullName>
    </submittedName>
</protein>
<keyword evidence="2" id="KW-1185">Reference proteome</keyword>
<gene>
    <name evidence="1" type="ORF">Bccel_5841</name>
</gene>
<dbReference type="EMBL" id="LGTC01000001">
    <property type="protein sequence ID" value="KNY30561.1"/>
    <property type="molecule type" value="Genomic_DNA"/>
</dbReference>